<sequence length="147" mass="15843">MVRTDAVTRVTTLLLVRYRFHLTLPSRSGTRQLVAEDARLLAFTGTPANPEWLGHEQATALLDAEATENTDPLFAERTMTRTLTGLAATTGHLDAHGERLAAELAESHRRVRSAAGEIIRGLKVTVQKPADVLGVYVYLPAVSAGAA</sequence>
<organism evidence="1 2">
    <name type="scientific">Thermobifida cellulosilytica TB100</name>
    <dbReference type="NCBI Taxonomy" id="665004"/>
    <lineage>
        <taxon>Bacteria</taxon>
        <taxon>Bacillati</taxon>
        <taxon>Actinomycetota</taxon>
        <taxon>Actinomycetes</taxon>
        <taxon>Streptosporangiales</taxon>
        <taxon>Nocardiopsidaceae</taxon>
        <taxon>Thermobifida</taxon>
    </lineage>
</organism>
<dbReference type="EMBL" id="LGEM01000119">
    <property type="protein sequence ID" value="KUP95577.1"/>
    <property type="molecule type" value="Genomic_DNA"/>
</dbReference>
<dbReference type="PATRIC" id="fig|665004.4.peg.3904"/>
<dbReference type="STRING" id="665004.AC529_16675"/>
<dbReference type="AlphaFoldDB" id="A0A147KE76"/>
<dbReference type="Proteomes" id="UP000074382">
    <property type="component" value="Unassembled WGS sequence"/>
</dbReference>
<evidence type="ECO:0000313" key="2">
    <source>
        <dbReference type="Proteomes" id="UP000074382"/>
    </source>
</evidence>
<reference evidence="2" key="1">
    <citation type="journal article" date="2017" name="Acta Aliment.">
        <title>Plant polysaccharide degrading enzyme system of Thermpbifida cellulosilytica TB100 revealed by de novo genome project data.</title>
        <authorList>
            <person name="Toth A."/>
            <person name="Baka E."/>
            <person name="Luzics S."/>
            <person name="Bata-Vidacs I."/>
            <person name="Nagy I."/>
            <person name="Balint B."/>
            <person name="Herceg R."/>
            <person name="Olasz F."/>
            <person name="Wilk T."/>
            <person name="Nagy T."/>
            <person name="Kriszt B."/>
            <person name="Nagy I."/>
            <person name="Kukolya J."/>
        </authorList>
    </citation>
    <scope>NUCLEOTIDE SEQUENCE [LARGE SCALE GENOMIC DNA]</scope>
    <source>
        <strain evidence="2">TB100</strain>
    </source>
</reference>
<protein>
    <submittedName>
        <fullName evidence="1">Uncharacterized protein</fullName>
    </submittedName>
</protein>
<comment type="caution">
    <text evidence="1">The sequence shown here is derived from an EMBL/GenBank/DDBJ whole genome shotgun (WGS) entry which is preliminary data.</text>
</comment>
<accession>A0A147KE76</accession>
<keyword evidence="2" id="KW-1185">Reference proteome</keyword>
<name>A0A147KE76_THECS</name>
<gene>
    <name evidence="1" type="ORF">AC529_16675</name>
</gene>
<evidence type="ECO:0000313" key="1">
    <source>
        <dbReference type="EMBL" id="KUP95577.1"/>
    </source>
</evidence>
<proteinExistence type="predicted"/>